<feature type="region of interest" description="Disordered" evidence="7">
    <location>
        <begin position="194"/>
        <end position="214"/>
    </location>
</feature>
<dbReference type="Proteomes" id="UP001314170">
    <property type="component" value="Unassembled WGS sequence"/>
</dbReference>
<evidence type="ECO:0000256" key="3">
    <source>
        <dbReference type="ARBA" id="ARBA00023015"/>
    </source>
</evidence>
<keyword evidence="6" id="KW-0539">Nucleus</keyword>
<dbReference type="SUPFAM" id="SSF46689">
    <property type="entry name" value="Homeodomain-like"/>
    <property type="match status" value="2"/>
</dbReference>
<evidence type="ECO:0000313" key="11">
    <source>
        <dbReference type="Proteomes" id="UP001314170"/>
    </source>
</evidence>
<evidence type="ECO:0000259" key="8">
    <source>
        <dbReference type="PROSITE" id="PS50090"/>
    </source>
</evidence>
<comment type="caution">
    <text evidence="10">The sequence shown here is derived from an EMBL/GenBank/DDBJ whole genome shotgun (WGS) entry which is preliminary data.</text>
</comment>
<evidence type="ECO:0000256" key="1">
    <source>
        <dbReference type="ARBA" id="ARBA00004123"/>
    </source>
</evidence>
<feature type="domain" description="Myb-like" evidence="8">
    <location>
        <begin position="52"/>
        <end position="104"/>
    </location>
</feature>
<keyword evidence="3" id="KW-0805">Transcription regulation</keyword>
<evidence type="ECO:0000259" key="9">
    <source>
        <dbReference type="PROSITE" id="PS51294"/>
    </source>
</evidence>
<keyword evidence="4" id="KW-0238">DNA-binding</keyword>
<evidence type="ECO:0000256" key="2">
    <source>
        <dbReference type="ARBA" id="ARBA00022737"/>
    </source>
</evidence>
<dbReference type="PANTHER" id="PTHR47997">
    <property type="entry name" value="MYB DOMAIN PROTEIN 55"/>
    <property type="match status" value="1"/>
</dbReference>
<dbReference type="InterPro" id="IPR017930">
    <property type="entry name" value="Myb_dom"/>
</dbReference>
<comment type="subcellular location">
    <subcellularLocation>
        <location evidence="1">Nucleus</location>
    </subcellularLocation>
</comment>
<feature type="domain" description="HTH myb-type" evidence="9">
    <location>
        <begin position="55"/>
        <end position="108"/>
    </location>
</feature>
<dbReference type="GO" id="GO:0003677">
    <property type="term" value="F:DNA binding"/>
    <property type="evidence" value="ECO:0007669"/>
    <property type="project" value="UniProtKB-KW"/>
</dbReference>
<keyword evidence="2" id="KW-0677">Repeat</keyword>
<dbReference type="Pfam" id="PF00249">
    <property type="entry name" value="Myb_DNA-binding"/>
    <property type="match status" value="2"/>
</dbReference>
<evidence type="ECO:0000256" key="6">
    <source>
        <dbReference type="ARBA" id="ARBA00023242"/>
    </source>
</evidence>
<dbReference type="InterPro" id="IPR009057">
    <property type="entry name" value="Homeodomain-like_sf"/>
</dbReference>
<dbReference type="FunFam" id="1.10.10.60:FF:000001">
    <property type="entry name" value="MYB-related transcription factor"/>
    <property type="match status" value="1"/>
</dbReference>
<proteinExistence type="predicted"/>
<protein>
    <submittedName>
        <fullName evidence="10">Uncharacterized protein</fullName>
    </submittedName>
</protein>
<evidence type="ECO:0000256" key="7">
    <source>
        <dbReference type="SAM" id="MobiDB-lite"/>
    </source>
</evidence>
<sequence>MSPWNNIRHPKISTSYSPFCRRVRDQRVLQRGIDSQGKLEMMRRIQQYNSHNLPLKRGAWSPEEDQKLIAYINRHGIWNWIEIPKAAGLLRSGKSCRLRWMNYLRPDIKRGNFSMEEVETILMLHQKIGNRRCAIFKDKALDLKRTEIIPVDAPAIWSAIAAKLPGRTDNEIKNFWNTNLKKNYLKNSINIAVQAPDNPQETQTSKVESKKRKLPEIDVPLPTAPKILKSEESDGSPKLPTANFSSSFNLVNDLIINENQTIEDKVGLLELTGEQCFWCQPFSTEGQKCKVEDYGDTPTVEMWVQELLHGDACTGL</sequence>
<dbReference type="PANTHER" id="PTHR47997:SF28">
    <property type="entry name" value="TRANSCRIPTION FACTOR MYB15-LIKE"/>
    <property type="match status" value="1"/>
</dbReference>
<gene>
    <name evidence="10" type="ORF">DCAF_LOCUS23499</name>
</gene>
<keyword evidence="5" id="KW-0804">Transcription</keyword>
<dbReference type="PROSITE" id="PS51294">
    <property type="entry name" value="HTH_MYB"/>
    <property type="match status" value="2"/>
</dbReference>
<evidence type="ECO:0000256" key="4">
    <source>
        <dbReference type="ARBA" id="ARBA00023125"/>
    </source>
</evidence>
<accession>A0AAV1SHS6</accession>
<dbReference type="InterPro" id="IPR051953">
    <property type="entry name" value="Plant_SW-associated_TFs"/>
</dbReference>
<evidence type="ECO:0000313" key="10">
    <source>
        <dbReference type="EMBL" id="CAK7350755.1"/>
    </source>
</evidence>
<dbReference type="PROSITE" id="PS50090">
    <property type="entry name" value="MYB_LIKE"/>
    <property type="match status" value="2"/>
</dbReference>
<name>A0AAV1SHS6_9ROSI</name>
<dbReference type="EMBL" id="CAWUPB010001184">
    <property type="protein sequence ID" value="CAK7350755.1"/>
    <property type="molecule type" value="Genomic_DNA"/>
</dbReference>
<feature type="compositionally biased region" description="Polar residues" evidence="7">
    <location>
        <begin position="194"/>
        <end position="206"/>
    </location>
</feature>
<organism evidence="10 11">
    <name type="scientific">Dovyalis caffra</name>
    <dbReference type="NCBI Taxonomy" id="77055"/>
    <lineage>
        <taxon>Eukaryota</taxon>
        <taxon>Viridiplantae</taxon>
        <taxon>Streptophyta</taxon>
        <taxon>Embryophyta</taxon>
        <taxon>Tracheophyta</taxon>
        <taxon>Spermatophyta</taxon>
        <taxon>Magnoliopsida</taxon>
        <taxon>eudicotyledons</taxon>
        <taxon>Gunneridae</taxon>
        <taxon>Pentapetalae</taxon>
        <taxon>rosids</taxon>
        <taxon>fabids</taxon>
        <taxon>Malpighiales</taxon>
        <taxon>Salicaceae</taxon>
        <taxon>Flacourtieae</taxon>
        <taxon>Dovyalis</taxon>
    </lineage>
</organism>
<dbReference type="Gene3D" id="1.10.10.60">
    <property type="entry name" value="Homeodomain-like"/>
    <property type="match status" value="2"/>
</dbReference>
<dbReference type="SMART" id="SM00717">
    <property type="entry name" value="SANT"/>
    <property type="match status" value="2"/>
</dbReference>
<dbReference type="InterPro" id="IPR001005">
    <property type="entry name" value="SANT/Myb"/>
</dbReference>
<feature type="domain" description="Myb-like" evidence="8">
    <location>
        <begin position="105"/>
        <end position="180"/>
    </location>
</feature>
<evidence type="ECO:0000256" key="5">
    <source>
        <dbReference type="ARBA" id="ARBA00023163"/>
    </source>
</evidence>
<keyword evidence="11" id="KW-1185">Reference proteome</keyword>
<dbReference type="GO" id="GO:0005634">
    <property type="term" value="C:nucleus"/>
    <property type="evidence" value="ECO:0007669"/>
    <property type="project" value="UniProtKB-SubCell"/>
</dbReference>
<feature type="domain" description="HTH myb-type" evidence="9">
    <location>
        <begin position="155"/>
        <end position="184"/>
    </location>
</feature>
<reference evidence="10 11" key="1">
    <citation type="submission" date="2024-01" db="EMBL/GenBank/DDBJ databases">
        <authorList>
            <person name="Waweru B."/>
        </authorList>
    </citation>
    <scope>NUCLEOTIDE SEQUENCE [LARGE SCALE GENOMIC DNA]</scope>
</reference>
<dbReference type="AlphaFoldDB" id="A0AAV1SHS6"/>
<dbReference type="CDD" id="cd00167">
    <property type="entry name" value="SANT"/>
    <property type="match status" value="2"/>
</dbReference>